<dbReference type="GO" id="GO:0005975">
    <property type="term" value="P:carbohydrate metabolic process"/>
    <property type="evidence" value="ECO:0007669"/>
    <property type="project" value="InterPro"/>
</dbReference>
<comment type="subcellular location">
    <subcellularLocation>
        <location evidence="1">Secreted</location>
    </subcellularLocation>
</comment>
<dbReference type="PROSITE" id="PS51677">
    <property type="entry name" value="NODB"/>
    <property type="match status" value="1"/>
</dbReference>
<feature type="transmembrane region" description="Helical" evidence="3">
    <location>
        <begin position="7"/>
        <end position="25"/>
    </location>
</feature>
<dbReference type="GO" id="GO:0005576">
    <property type="term" value="C:extracellular region"/>
    <property type="evidence" value="ECO:0007669"/>
    <property type="project" value="UniProtKB-SubCell"/>
</dbReference>
<dbReference type="GO" id="GO:0016810">
    <property type="term" value="F:hydrolase activity, acting on carbon-nitrogen (but not peptide) bonds"/>
    <property type="evidence" value="ECO:0007669"/>
    <property type="project" value="InterPro"/>
</dbReference>
<reference evidence="6" key="1">
    <citation type="submission" date="2015-07" db="EMBL/GenBank/DDBJ databases">
        <title>Draft genome sequence of the purine-degrading Gottschalkia purinilyticum DSM 1384 (formerly Clostridium purinilyticum).</title>
        <authorList>
            <person name="Poehlein A."/>
            <person name="Schiel-Bengelsdorf B."/>
            <person name="Bengelsdorf F.R."/>
            <person name="Daniel R."/>
            <person name="Duerre P."/>
        </authorList>
    </citation>
    <scope>NUCLEOTIDE SEQUENCE [LARGE SCALE GENOMIC DNA]</scope>
    <source>
        <strain evidence="6">DSM 1384</strain>
    </source>
</reference>
<keyword evidence="6" id="KW-1185">Reference proteome</keyword>
<evidence type="ECO:0000259" key="4">
    <source>
        <dbReference type="PROSITE" id="PS51677"/>
    </source>
</evidence>
<evidence type="ECO:0000313" key="6">
    <source>
        <dbReference type="Proteomes" id="UP000037267"/>
    </source>
</evidence>
<keyword evidence="3" id="KW-0812">Transmembrane</keyword>
<protein>
    <submittedName>
        <fullName evidence="5">Polysaccharide deacetylase</fullName>
    </submittedName>
</protein>
<proteinExistence type="predicted"/>
<evidence type="ECO:0000313" key="5">
    <source>
        <dbReference type="EMBL" id="KNF09560.1"/>
    </source>
</evidence>
<accession>A0A0L0WDR9</accession>
<dbReference type="Gene3D" id="3.20.20.370">
    <property type="entry name" value="Glycoside hydrolase/deacetylase"/>
    <property type="match status" value="1"/>
</dbReference>
<dbReference type="AlphaFoldDB" id="A0A0L0WDR9"/>
<dbReference type="InterPro" id="IPR011330">
    <property type="entry name" value="Glyco_hydro/deAcase_b/a-brl"/>
</dbReference>
<keyword evidence="2" id="KW-0732">Signal</keyword>
<dbReference type="Pfam" id="PF01522">
    <property type="entry name" value="Polysacc_deac_1"/>
    <property type="match status" value="1"/>
</dbReference>
<dbReference type="STRING" id="1503.CLPU_2c00110"/>
<dbReference type="CDD" id="cd10969">
    <property type="entry name" value="CE4_Ecf1_like_5s"/>
    <property type="match status" value="1"/>
</dbReference>
<dbReference type="SUPFAM" id="SSF88713">
    <property type="entry name" value="Glycoside hydrolase/deacetylase"/>
    <property type="match status" value="1"/>
</dbReference>
<dbReference type="EMBL" id="LGSS01000002">
    <property type="protein sequence ID" value="KNF09560.1"/>
    <property type="molecule type" value="Genomic_DNA"/>
</dbReference>
<dbReference type="PANTHER" id="PTHR34216:SF3">
    <property type="entry name" value="POLY-BETA-1,6-N-ACETYL-D-GLUCOSAMINE N-DEACETYLASE"/>
    <property type="match status" value="1"/>
</dbReference>
<organism evidence="5 6">
    <name type="scientific">Gottschalkia purinilytica</name>
    <name type="common">Clostridium purinilyticum</name>
    <dbReference type="NCBI Taxonomy" id="1503"/>
    <lineage>
        <taxon>Bacteria</taxon>
        <taxon>Bacillati</taxon>
        <taxon>Bacillota</taxon>
        <taxon>Tissierellia</taxon>
        <taxon>Tissierellales</taxon>
        <taxon>Gottschalkiaceae</taxon>
        <taxon>Gottschalkia</taxon>
    </lineage>
</organism>
<comment type="caution">
    <text evidence="5">The sequence shown here is derived from an EMBL/GenBank/DDBJ whole genome shotgun (WGS) entry which is preliminary data.</text>
</comment>
<dbReference type="Proteomes" id="UP000037267">
    <property type="component" value="Unassembled WGS sequence"/>
</dbReference>
<gene>
    <name evidence="5" type="ORF">CLPU_2c00110</name>
</gene>
<sequence>MIKIKRKLLYSTILVICFVLIASYIKNLFTKNMKVKAMGNEHIPILMYHHVVKDPSKTNLITVTDKRFEEDMEYLKKNGYNTISFKELIDYKEGRAKLPGKPIIITFDDGYDNNYKYAYPILKKNNMKATIFVVGSRLGIIKYNNDPRYSYFSWEQAKEMFESGLVEIQPHTYDLHYYKESPNHGEGVLSKTKESKKSHYDRFTKDTDKIIKLIKEKVGSESYVYAYPYGKYNSTNEEVLKKLNFKVTLTTKSKYANISDGLYELKRINVPSNKKLKDLLF</sequence>
<evidence type="ECO:0000256" key="3">
    <source>
        <dbReference type="SAM" id="Phobius"/>
    </source>
</evidence>
<dbReference type="InterPro" id="IPR051398">
    <property type="entry name" value="Polysacch_Deacetylase"/>
</dbReference>
<feature type="domain" description="NodB homology" evidence="4">
    <location>
        <begin position="101"/>
        <end position="281"/>
    </location>
</feature>
<dbReference type="PANTHER" id="PTHR34216">
    <property type="match status" value="1"/>
</dbReference>
<evidence type="ECO:0000256" key="1">
    <source>
        <dbReference type="ARBA" id="ARBA00004613"/>
    </source>
</evidence>
<name>A0A0L0WDR9_GOTPU</name>
<evidence type="ECO:0000256" key="2">
    <source>
        <dbReference type="ARBA" id="ARBA00022729"/>
    </source>
</evidence>
<keyword evidence="3" id="KW-1133">Transmembrane helix</keyword>
<keyword evidence="3" id="KW-0472">Membrane</keyword>
<dbReference type="InterPro" id="IPR002509">
    <property type="entry name" value="NODB_dom"/>
</dbReference>